<dbReference type="PANTHER" id="PTHR12526">
    <property type="entry name" value="GLYCOSYLTRANSFERASE"/>
    <property type="match status" value="1"/>
</dbReference>
<dbReference type="Proteomes" id="UP000037729">
    <property type="component" value="Unassembled WGS sequence"/>
</dbReference>
<accession>A0A0N0U933</accession>
<dbReference type="PATRIC" id="fig|1705562.3.peg.3589"/>
<evidence type="ECO:0000313" key="4">
    <source>
        <dbReference type="Proteomes" id="UP000037729"/>
    </source>
</evidence>
<organism evidence="3 4">
    <name type="scientific">Haloarcula rubripromontorii</name>
    <dbReference type="NCBI Taxonomy" id="1705562"/>
    <lineage>
        <taxon>Archaea</taxon>
        <taxon>Methanobacteriati</taxon>
        <taxon>Methanobacteriota</taxon>
        <taxon>Stenosarchaea group</taxon>
        <taxon>Halobacteria</taxon>
        <taxon>Halobacteriales</taxon>
        <taxon>Haloarculaceae</taxon>
        <taxon>Haloarcula</taxon>
    </lineage>
</organism>
<dbReference type="Gene3D" id="3.40.50.2000">
    <property type="entry name" value="Glycogen Phosphorylase B"/>
    <property type="match status" value="2"/>
</dbReference>
<keyword evidence="4" id="KW-1185">Reference proteome</keyword>
<keyword evidence="3" id="KW-0808">Transferase</keyword>
<dbReference type="InterPro" id="IPR028098">
    <property type="entry name" value="Glyco_trans_4-like_N"/>
</dbReference>
<dbReference type="STRING" id="1705562.AMS69_14840"/>
<sequence>MTAERTTLWYFIGALVVGGAERTLVDLANEVDDGEYDVTIWTIFSTNPLETELSPEVTVRSLTDAGRVANGAIDGVESPLVYVFAPVKFCLAARREQPDLIQSFLFYDNVIARIAGVFCSATIITGIREVPNEEPVVRRVLDRMTISFSDAIVSNSTAGREYAIERGAKEENVAVVYNGRNIEQYRSAEPANLRAELDIPTESTVIGTVGRLVERKGHFDLLDAWPTIVSEIPDAHLVFVGDGADRERLAERVDSLGCAESVHFLGTRQDVPALLGAMDLFVFPSHYEGLPGAVIEAMAAELPIVATPVDGTSDLLANYRTGVFVDVQAPDEIAWATIRLQQHQSLAETLGTAAGERAASEFTIESMVDGFERVYRELESRPEETAYAQPLIE</sequence>
<dbReference type="Pfam" id="PF13439">
    <property type="entry name" value="Glyco_transf_4"/>
    <property type="match status" value="1"/>
</dbReference>
<name>A0A0N0U933_9EURY</name>
<dbReference type="EMBL" id="LIUF01000004">
    <property type="protein sequence ID" value="KOX92614.1"/>
    <property type="molecule type" value="Genomic_DNA"/>
</dbReference>
<evidence type="ECO:0000259" key="1">
    <source>
        <dbReference type="Pfam" id="PF00534"/>
    </source>
</evidence>
<dbReference type="GO" id="GO:0016757">
    <property type="term" value="F:glycosyltransferase activity"/>
    <property type="evidence" value="ECO:0007669"/>
    <property type="project" value="InterPro"/>
</dbReference>
<dbReference type="InterPro" id="IPR001296">
    <property type="entry name" value="Glyco_trans_1"/>
</dbReference>
<dbReference type="Pfam" id="PF00534">
    <property type="entry name" value="Glycos_transf_1"/>
    <property type="match status" value="1"/>
</dbReference>
<comment type="caution">
    <text evidence="3">The sequence shown here is derived from an EMBL/GenBank/DDBJ whole genome shotgun (WGS) entry which is preliminary data.</text>
</comment>
<proteinExistence type="predicted"/>
<gene>
    <name evidence="3" type="ORF">AMS69_14840</name>
</gene>
<dbReference type="RefSeq" id="WP_053968825.1">
    <property type="nucleotide sequence ID" value="NZ_LIUF01000004.1"/>
</dbReference>
<feature type="domain" description="Glycosyltransferase subfamily 4-like N-terminal" evidence="2">
    <location>
        <begin position="17"/>
        <end position="183"/>
    </location>
</feature>
<feature type="domain" description="Glycosyl transferase family 1" evidence="1">
    <location>
        <begin position="193"/>
        <end position="354"/>
    </location>
</feature>
<protein>
    <submittedName>
        <fullName evidence="3">Glycosyl transferase group 1</fullName>
    </submittedName>
</protein>
<evidence type="ECO:0000259" key="2">
    <source>
        <dbReference type="Pfam" id="PF13439"/>
    </source>
</evidence>
<dbReference type="AlphaFoldDB" id="A0A0N0U933"/>
<dbReference type="OrthoDB" id="132546at2157"/>
<reference evidence="3 4" key="1">
    <citation type="submission" date="2015-08" db="EMBL/GenBank/DDBJ databases">
        <title>Genomes of Isolates from Cabo Rojo, PR.</title>
        <authorList>
            <person name="Sanchez-Nieves R.L."/>
            <person name="Montalvo-Rodriguez R."/>
        </authorList>
    </citation>
    <scope>NUCLEOTIDE SEQUENCE [LARGE SCALE GENOMIC DNA]</scope>
    <source>
        <strain evidence="3 4">SL3</strain>
    </source>
</reference>
<dbReference type="PANTHER" id="PTHR12526:SF630">
    <property type="entry name" value="GLYCOSYLTRANSFERASE"/>
    <property type="match status" value="1"/>
</dbReference>
<dbReference type="SUPFAM" id="SSF53756">
    <property type="entry name" value="UDP-Glycosyltransferase/glycogen phosphorylase"/>
    <property type="match status" value="1"/>
</dbReference>
<evidence type="ECO:0000313" key="3">
    <source>
        <dbReference type="EMBL" id="KOX92614.1"/>
    </source>
</evidence>